<proteinExistence type="predicted"/>
<dbReference type="AlphaFoldDB" id="F6YN45"/>
<dbReference type="SMART" id="SM00409">
    <property type="entry name" value="IG"/>
    <property type="match status" value="5"/>
</dbReference>
<keyword evidence="3" id="KW-1015">Disulfide bond</keyword>
<feature type="domain" description="Ig-like" evidence="5">
    <location>
        <begin position="381"/>
        <end position="462"/>
    </location>
</feature>
<dbReference type="PROSITE" id="PS50835">
    <property type="entry name" value="IG_LIKE"/>
    <property type="match status" value="4"/>
</dbReference>
<reference evidence="6" key="1">
    <citation type="journal article" date="2010" name="Science">
        <title>The genome of the Western clawed frog Xenopus tropicalis.</title>
        <authorList>
            <person name="Hellsten U."/>
            <person name="Harland R.M."/>
            <person name="Gilchrist M.J."/>
            <person name="Hendrix D."/>
            <person name="Jurka J."/>
            <person name="Kapitonov V."/>
            <person name="Ovcharenko I."/>
            <person name="Putnam N.H."/>
            <person name="Shu S."/>
            <person name="Taher L."/>
            <person name="Blitz I.L."/>
            <person name="Blumberg B."/>
            <person name="Dichmann D.S."/>
            <person name="Dubchak I."/>
            <person name="Amaya E."/>
            <person name="Detter J.C."/>
            <person name="Fletcher R."/>
            <person name="Gerhard D.S."/>
            <person name="Goodstein D."/>
            <person name="Graves T."/>
            <person name="Grigoriev I.V."/>
            <person name="Grimwood J."/>
            <person name="Kawashima T."/>
            <person name="Lindquist E."/>
            <person name="Lucas S.M."/>
            <person name="Mead P.E."/>
            <person name="Mitros T."/>
            <person name="Ogino H."/>
            <person name="Ohta Y."/>
            <person name="Poliakov A.V."/>
            <person name="Pollet N."/>
            <person name="Robert J."/>
            <person name="Salamov A."/>
            <person name="Sater A.K."/>
            <person name="Schmutz J."/>
            <person name="Terry A."/>
            <person name="Vize P.D."/>
            <person name="Warren W.C."/>
            <person name="Wells D."/>
            <person name="Wills A."/>
            <person name="Wilson R.K."/>
            <person name="Zimmerman L.B."/>
            <person name="Zorn A.M."/>
            <person name="Grainger R."/>
            <person name="Grammer T."/>
            <person name="Khokha M.K."/>
            <person name="Richardson P.M."/>
            <person name="Rokhsar D.S."/>
        </authorList>
    </citation>
    <scope>NUCLEOTIDE SEQUENCE [LARGE SCALE GENOMIC DNA]</scope>
    <source>
        <strain evidence="6">Nigerian</strain>
    </source>
</reference>
<keyword evidence="2" id="KW-0677">Repeat</keyword>
<evidence type="ECO:0000256" key="2">
    <source>
        <dbReference type="ARBA" id="ARBA00022737"/>
    </source>
</evidence>
<feature type="domain" description="Ig-like" evidence="5">
    <location>
        <begin position="287"/>
        <end position="370"/>
    </location>
</feature>
<dbReference type="Ensembl" id="ENSXETT00000026421">
    <property type="protein sequence ID" value="ENSXETP00000026421"/>
    <property type="gene ID" value="ENSXETG00000043723"/>
</dbReference>
<dbReference type="InterPro" id="IPR007110">
    <property type="entry name" value="Ig-like_dom"/>
</dbReference>
<dbReference type="InterPro" id="IPR050488">
    <property type="entry name" value="Ig_Fc_receptor"/>
</dbReference>
<evidence type="ECO:0000256" key="3">
    <source>
        <dbReference type="ARBA" id="ARBA00023157"/>
    </source>
</evidence>
<dbReference type="InterPro" id="IPR013783">
    <property type="entry name" value="Ig-like_fold"/>
</dbReference>
<dbReference type="InterPro" id="IPR003598">
    <property type="entry name" value="Ig_sub2"/>
</dbReference>
<dbReference type="FunFam" id="2.60.40.10:FF:000651">
    <property type="entry name" value="Fc receptor like 1"/>
    <property type="match status" value="2"/>
</dbReference>
<evidence type="ECO:0000259" key="5">
    <source>
        <dbReference type="PROSITE" id="PS50835"/>
    </source>
</evidence>
<dbReference type="SUPFAM" id="SSF48726">
    <property type="entry name" value="Immunoglobulin"/>
    <property type="match status" value="5"/>
</dbReference>
<evidence type="ECO:0000256" key="1">
    <source>
        <dbReference type="ARBA" id="ARBA00022729"/>
    </source>
</evidence>
<dbReference type="Pfam" id="PF13895">
    <property type="entry name" value="Ig_2"/>
    <property type="match status" value="4"/>
</dbReference>
<dbReference type="PANTHER" id="PTHR11481">
    <property type="entry name" value="IMMUNOGLOBULIN FC RECEPTOR"/>
    <property type="match status" value="1"/>
</dbReference>
<protein>
    <recommendedName>
        <fullName evidence="5">Ig-like domain-containing protein</fullName>
    </recommendedName>
</protein>
<dbReference type="GeneTree" id="ENSGT01050000244808"/>
<dbReference type="HOGENOM" id="CLU_023383_2_1_1"/>
<dbReference type="SMART" id="SM00408">
    <property type="entry name" value="IGc2"/>
    <property type="match status" value="4"/>
</dbReference>
<dbReference type="InterPro" id="IPR003599">
    <property type="entry name" value="Ig_sub"/>
</dbReference>
<feature type="domain" description="Ig-like" evidence="5">
    <location>
        <begin position="15"/>
        <end position="98"/>
    </location>
</feature>
<dbReference type="PANTHER" id="PTHR11481:SF128">
    <property type="entry name" value="FC RECEPTOR-LIKE PROTEIN 4"/>
    <property type="match status" value="1"/>
</dbReference>
<organism evidence="6">
    <name type="scientific">Xenopus tropicalis</name>
    <name type="common">Western clawed frog</name>
    <name type="synonym">Silurana tropicalis</name>
    <dbReference type="NCBI Taxonomy" id="8364"/>
    <lineage>
        <taxon>Eukaryota</taxon>
        <taxon>Metazoa</taxon>
        <taxon>Chordata</taxon>
        <taxon>Craniata</taxon>
        <taxon>Vertebrata</taxon>
        <taxon>Euteleostomi</taxon>
        <taxon>Amphibia</taxon>
        <taxon>Batrachia</taxon>
        <taxon>Anura</taxon>
        <taxon>Pipoidea</taxon>
        <taxon>Pipidae</taxon>
        <taxon>Xenopodinae</taxon>
        <taxon>Xenopus</taxon>
        <taxon>Silurana</taxon>
    </lineage>
</organism>
<evidence type="ECO:0000256" key="4">
    <source>
        <dbReference type="ARBA" id="ARBA00023319"/>
    </source>
</evidence>
<dbReference type="eggNOG" id="ENOG502S65W">
    <property type="taxonomic scope" value="Eukaryota"/>
</dbReference>
<evidence type="ECO:0000313" key="6">
    <source>
        <dbReference type="Ensembl" id="ENSXETP00000026421"/>
    </source>
</evidence>
<feature type="domain" description="Ig-like" evidence="5">
    <location>
        <begin position="109"/>
        <end position="190"/>
    </location>
</feature>
<sequence>MFQLFFSLSELFSPPQIKVRPDQVTEGDHMNITCDTELSPHRETTELQFAFYRNGHNVQGFSLSNQYGVPSAQLEDSGNYTCEVQTPTGSVRKRSNMAHIHIQGAAARPVLSFSPNWAPILTGDSVTLTCNGARPAQGNERYTWYRDSNPIPGVEQQNYTIQGAEIEHRGRYQCQNGTSERSAALQLPVSDDKVILQAPPGAHEGEELTLRCYTRPEYKTTNTAVFYRNKLTIRPLGSDSLVLGGAQTHMSGSYSCQTKLHDKDQGITITYTSAEEHVSVTELFSSPQIKVRPDQVTEGDHMNITCDTELSPHRETTELQFAFYRNGHNVQGFSLSNQYGVPSAQLEDSGKYTCEVQTPTGSVRKRSNMAHIHIQGAAARPVLSFSPNWAPILTGDSVTLTCNGARPAQGNERYTWYRGSNPIPGVEQQNYTIQGAQREHSGRYQCQNGTSERSAPLQLTVSDGELPTPALRVPRNDKECDAT</sequence>
<accession>F6YN45</accession>
<keyword evidence="1" id="KW-0732">Signal</keyword>
<keyword evidence="4" id="KW-0393">Immunoglobulin domain</keyword>
<dbReference type="Gene3D" id="2.60.40.10">
    <property type="entry name" value="Immunoglobulins"/>
    <property type="match status" value="5"/>
</dbReference>
<name>F6YN45_XENTR</name>
<reference evidence="6" key="2">
    <citation type="submission" date="2011-07" db="UniProtKB">
        <authorList>
            <consortium name="Ensembl"/>
        </authorList>
    </citation>
    <scope>IDENTIFICATION</scope>
</reference>
<dbReference type="InterPro" id="IPR036179">
    <property type="entry name" value="Ig-like_dom_sf"/>
</dbReference>